<evidence type="ECO:0000259" key="8">
    <source>
        <dbReference type="Pfam" id="PF09115"/>
    </source>
</evidence>
<protein>
    <recommendedName>
        <fullName evidence="2">DNA polymerase III subunit delta'</fullName>
        <ecNumber evidence="1">2.7.7.7</ecNumber>
    </recommendedName>
</protein>
<dbReference type="InterPro" id="IPR050238">
    <property type="entry name" value="DNA_Rep/Repair_Clamp_Loader"/>
</dbReference>
<dbReference type="GO" id="GO:0009360">
    <property type="term" value="C:DNA polymerase III complex"/>
    <property type="evidence" value="ECO:0007669"/>
    <property type="project" value="InterPro"/>
</dbReference>
<evidence type="ECO:0000256" key="3">
    <source>
        <dbReference type="ARBA" id="ARBA00022679"/>
    </source>
</evidence>
<keyword evidence="5" id="KW-0235">DNA replication</keyword>
<dbReference type="Pfam" id="PF09115">
    <property type="entry name" value="DNApol3-delta_C"/>
    <property type="match status" value="1"/>
</dbReference>
<dbReference type="GO" id="GO:0003677">
    <property type="term" value="F:DNA binding"/>
    <property type="evidence" value="ECO:0007669"/>
    <property type="project" value="InterPro"/>
</dbReference>
<evidence type="ECO:0000256" key="7">
    <source>
        <dbReference type="ARBA" id="ARBA00049244"/>
    </source>
</evidence>
<accession>A0A537M732</accession>
<name>A0A537M732_9BACT</name>
<dbReference type="Gene3D" id="3.40.50.300">
    <property type="entry name" value="P-loop containing nucleotide triphosphate hydrolases"/>
    <property type="match status" value="1"/>
</dbReference>
<evidence type="ECO:0000256" key="1">
    <source>
        <dbReference type="ARBA" id="ARBA00012417"/>
    </source>
</evidence>
<keyword evidence="4 9" id="KW-0548">Nucleotidyltransferase</keyword>
<evidence type="ECO:0000313" key="9">
    <source>
        <dbReference type="EMBL" id="TMJ16062.1"/>
    </source>
</evidence>
<dbReference type="InterPro" id="IPR015199">
    <property type="entry name" value="DNA_pol_III_delta_C"/>
</dbReference>
<dbReference type="Gene3D" id="1.20.272.10">
    <property type="match status" value="1"/>
</dbReference>
<feature type="domain" description="DNA polymerase III delta subunit C-terminal" evidence="8">
    <location>
        <begin position="218"/>
        <end position="330"/>
    </location>
</feature>
<dbReference type="Pfam" id="PF13177">
    <property type="entry name" value="DNA_pol3_delta2"/>
    <property type="match status" value="1"/>
</dbReference>
<proteinExistence type="predicted"/>
<dbReference type="SUPFAM" id="SSF52540">
    <property type="entry name" value="P-loop containing nucleoside triphosphate hydrolases"/>
    <property type="match status" value="1"/>
</dbReference>
<dbReference type="PANTHER" id="PTHR11669:SF8">
    <property type="entry name" value="DNA POLYMERASE III SUBUNIT DELTA"/>
    <property type="match status" value="1"/>
</dbReference>
<dbReference type="InterPro" id="IPR027417">
    <property type="entry name" value="P-loop_NTPase"/>
</dbReference>
<dbReference type="FunFam" id="3.40.50.300:FF:001255">
    <property type="entry name" value="DNA polymerase III subunit delta"/>
    <property type="match status" value="1"/>
</dbReference>
<reference evidence="9 10" key="1">
    <citation type="journal article" date="2019" name="Nat. Microbiol.">
        <title>Mediterranean grassland soil C-N compound turnover is dependent on rainfall and depth, and is mediated by genomically divergent microorganisms.</title>
        <authorList>
            <person name="Diamond S."/>
            <person name="Andeer P.F."/>
            <person name="Li Z."/>
            <person name="Crits-Christoph A."/>
            <person name="Burstein D."/>
            <person name="Anantharaman K."/>
            <person name="Lane K.R."/>
            <person name="Thomas B.C."/>
            <person name="Pan C."/>
            <person name="Northen T.R."/>
            <person name="Banfield J.F."/>
        </authorList>
    </citation>
    <scope>NUCLEOTIDE SEQUENCE [LARGE SCALE GENOMIC DNA]</scope>
    <source>
        <strain evidence="9">NP_5</strain>
    </source>
</reference>
<dbReference type="GO" id="GO:0008408">
    <property type="term" value="F:3'-5' exonuclease activity"/>
    <property type="evidence" value="ECO:0007669"/>
    <property type="project" value="InterPro"/>
</dbReference>
<keyword evidence="6" id="KW-0239">DNA-directed DNA polymerase</keyword>
<evidence type="ECO:0000256" key="2">
    <source>
        <dbReference type="ARBA" id="ARBA00014363"/>
    </source>
</evidence>
<organism evidence="9 10">
    <name type="scientific">Candidatus Segetimicrobium genomatis</name>
    <dbReference type="NCBI Taxonomy" id="2569760"/>
    <lineage>
        <taxon>Bacteria</taxon>
        <taxon>Bacillati</taxon>
        <taxon>Candidatus Sysuimicrobiota</taxon>
        <taxon>Candidatus Sysuimicrobiia</taxon>
        <taxon>Candidatus Sysuimicrobiales</taxon>
        <taxon>Candidatus Segetimicrobiaceae</taxon>
        <taxon>Candidatus Segetimicrobium</taxon>
    </lineage>
</organism>
<dbReference type="EC" id="2.7.7.7" evidence="1"/>
<evidence type="ECO:0000256" key="5">
    <source>
        <dbReference type="ARBA" id="ARBA00022705"/>
    </source>
</evidence>
<gene>
    <name evidence="9" type="primary">holB</name>
    <name evidence="9" type="ORF">E6H02_01305</name>
</gene>
<dbReference type="PANTHER" id="PTHR11669">
    <property type="entry name" value="REPLICATION FACTOR C / DNA POLYMERASE III GAMMA-TAU SUBUNIT"/>
    <property type="match status" value="1"/>
</dbReference>
<dbReference type="GO" id="GO:0003887">
    <property type="term" value="F:DNA-directed DNA polymerase activity"/>
    <property type="evidence" value="ECO:0007669"/>
    <property type="project" value="UniProtKB-KW"/>
</dbReference>
<evidence type="ECO:0000256" key="6">
    <source>
        <dbReference type="ARBA" id="ARBA00022932"/>
    </source>
</evidence>
<dbReference type="InterPro" id="IPR004622">
    <property type="entry name" value="DNA_pol_HolB"/>
</dbReference>
<dbReference type="Proteomes" id="UP000320393">
    <property type="component" value="Unassembled WGS sequence"/>
</dbReference>
<evidence type="ECO:0000313" key="10">
    <source>
        <dbReference type="Proteomes" id="UP000320393"/>
    </source>
</evidence>
<comment type="catalytic activity">
    <reaction evidence="7">
        <text>DNA(n) + a 2'-deoxyribonucleoside 5'-triphosphate = DNA(n+1) + diphosphate</text>
        <dbReference type="Rhea" id="RHEA:22508"/>
        <dbReference type="Rhea" id="RHEA-COMP:17339"/>
        <dbReference type="Rhea" id="RHEA-COMP:17340"/>
        <dbReference type="ChEBI" id="CHEBI:33019"/>
        <dbReference type="ChEBI" id="CHEBI:61560"/>
        <dbReference type="ChEBI" id="CHEBI:173112"/>
        <dbReference type="EC" id="2.7.7.7"/>
    </reaction>
</comment>
<dbReference type="NCBIfam" id="TIGR00678">
    <property type="entry name" value="holB"/>
    <property type="match status" value="1"/>
</dbReference>
<evidence type="ECO:0000256" key="4">
    <source>
        <dbReference type="ARBA" id="ARBA00022695"/>
    </source>
</evidence>
<comment type="caution">
    <text evidence="9">The sequence shown here is derived from an EMBL/GenBank/DDBJ whole genome shotgun (WGS) entry which is preliminary data.</text>
</comment>
<keyword evidence="3 9" id="KW-0808">Transferase</keyword>
<dbReference type="EMBL" id="VBAM01000033">
    <property type="protein sequence ID" value="TMJ16062.1"/>
    <property type="molecule type" value="Genomic_DNA"/>
</dbReference>
<sequence>MPFRDLIGQPHARLLLQGALRSGRISHAYLFVGPSGVGRLAAARAFAQALLCATGGDDACGACGPCRKVAGGTHPDLRIIAPGRTEAGAERRAVAIDQVRSLKRDAAYPPYEARWKVFIIEDTEEMRAEAANSLLKLLEEPPASTVIILLSESTEALLPTLVSRAQLVRFGPAPAAEIARALTALDVPPARARYLAALAGGRVGAALEAMRAGEEPFARRAEVLATLRALEAGDPIVGLDAAEAVTKQREEIEGWLEIALWWFRDLVIWKTAEDPDLLVNLDRQAEVAEWAGRARADDLRRAVDAIEQAKAALRRNVNPRLIIETLFIRIGGRAGYPARGV</sequence>
<dbReference type="AlphaFoldDB" id="A0A537M732"/>
<dbReference type="GO" id="GO:0006261">
    <property type="term" value="P:DNA-templated DNA replication"/>
    <property type="evidence" value="ECO:0007669"/>
    <property type="project" value="TreeGrafter"/>
</dbReference>